<dbReference type="RefSeq" id="WP_101179229.1">
    <property type="nucleotide sequence ID" value="NZ_PISE01000064.1"/>
</dbReference>
<dbReference type="Pfam" id="PF01032">
    <property type="entry name" value="FecCD"/>
    <property type="match status" value="1"/>
</dbReference>
<keyword evidence="5 8" id="KW-0812">Transmembrane</keyword>
<feature type="transmembrane region" description="Helical" evidence="8">
    <location>
        <begin position="238"/>
        <end position="263"/>
    </location>
</feature>
<comment type="caution">
    <text evidence="9">The sequence shown here is derived from an EMBL/GenBank/DDBJ whole genome shotgun (WGS) entry which is preliminary data.</text>
</comment>
<protein>
    <submittedName>
        <fullName evidence="9">Iron ABC transporter permease</fullName>
    </submittedName>
</protein>
<keyword evidence="6 8" id="KW-1133">Transmembrane helix</keyword>
<comment type="subcellular location">
    <subcellularLocation>
        <location evidence="1">Cell membrane</location>
        <topology evidence="1">Multi-pass membrane protein</topology>
    </subcellularLocation>
</comment>
<dbReference type="PANTHER" id="PTHR30472">
    <property type="entry name" value="FERRIC ENTEROBACTIN TRANSPORT SYSTEM PERMEASE PROTEIN"/>
    <property type="match status" value="1"/>
</dbReference>
<organism evidence="9 10">
    <name type="scientific">Niallia nealsonii</name>
    <dbReference type="NCBI Taxonomy" id="115979"/>
    <lineage>
        <taxon>Bacteria</taxon>
        <taxon>Bacillati</taxon>
        <taxon>Bacillota</taxon>
        <taxon>Bacilli</taxon>
        <taxon>Bacillales</taxon>
        <taxon>Bacillaceae</taxon>
        <taxon>Niallia</taxon>
    </lineage>
</organism>
<evidence type="ECO:0000313" key="9">
    <source>
        <dbReference type="EMBL" id="PKG21741.1"/>
    </source>
</evidence>
<gene>
    <name evidence="9" type="ORF">CWS01_20810</name>
</gene>
<dbReference type="PANTHER" id="PTHR30472:SF64">
    <property type="entry name" value="IRON(3+)-HYDROXAMATE IMPORT SYSTEM PERMEASE PROTEIN FHUG"/>
    <property type="match status" value="1"/>
</dbReference>
<dbReference type="GO" id="GO:0022857">
    <property type="term" value="F:transmembrane transporter activity"/>
    <property type="evidence" value="ECO:0007669"/>
    <property type="project" value="InterPro"/>
</dbReference>
<evidence type="ECO:0000256" key="1">
    <source>
        <dbReference type="ARBA" id="ARBA00004651"/>
    </source>
</evidence>
<comment type="similarity">
    <text evidence="2">Belongs to the binding-protein-dependent transport system permease family. FecCD subfamily.</text>
</comment>
<sequence length="329" mass="35583">MRWFVLSMFFLLIVLIFFISMNTGETPLSPNEIIYTLLDGGTSFQHLILFEFRLPRIVISLLVGAGLAVSGCILQGVSRNALADPGILGITTGSGLMVVLFLAFFPSELETPIYILPFLSLIGGIITAAIIYLLSYKKQEGVLPIRLILTGIAMAAAISALMTVLSLRLPPQKYDVLAVWLAGRIWGTNWQHVISLLPWLLFIFPYVWYKSKVLNVLSFGDNLAIGLGVKVEKERLKLLLAAVGLAASCVSVSGGIGFIGLIGPHLARRLIGADHFFLLPAAAFAGAFLLILADTIGRSILQPAEIPAGIIVAIMGAPYFLYLLAKTDK</sequence>
<evidence type="ECO:0000256" key="5">
    <source>
        <dbReference type="ARBA" id="ARBA00022692"/>
    </source>
</evidence>
<dbReference type="Gene3D" id="1.10.3470.10">
    <property type="entry name" value="ABC transporter involved in vitamin B12 uptake, BtuC"/>
    <property type="match status" value="1"/>
</dbReference>
<evidence type="ECO:0000313" key="10">
    <source>
        <dbReference type="Proteomes" id="UP000233375"/>
    </source>
</evidence>
<evidence type="ECO:0000256" key="8">
    <source>
        <dbReference type="SAM" id="Phobius"/>
    </source>
</evidence>
<feature type="transmembrane region" description="Helical" evidence="8">
    <location>
        <begin position="189"/>
        <end position="209"/>
    </location>
</feature>
<dbReference type="CDD" id="cd06550">
    <property type="entry name" value="TM_ABC_iron-siderophores_like"/>
    <property type="match status" value="1"/>
</dbReference>
<dbReference type="AlphaFoldDB" id="A0A2N0YWV7"/>
<dbReference type="GO" id="GO:0033214">
    <property type="term" value="P:siderophore-iron import into cell"/>
    <property type="evidence" value="ECO:0007669"/>
    <property type="project" value="TreeGrafter"/>
</dbReference>
<feature type="transmembrane region" description="Helical" evidence="8">
    <location>
        <begin position="86"/>
        <end position="107"/>
    </location>
</feature>
<dbReference type="InterPro" id="IPR037294">
    <property type="entry name" value="ABC_BtuC-like"/>
</dbReference>
<evidence type="ECO:0000256" key="4">
    <source>
        <dbReference type="ARBA" id="ARBA00022475"/>
    </source>
</evidence>
<evidence type="ECO:0000256" key="7">
    <source>
        <dbReference type="ARBA" id="ARBA00023136"/>
    </source>
</evidence>
<keyword evidence="4" id="KW-1003">Cell membrane</keyword>
<feature type="transmembrane region" description="Helical" evidence="8">
    <location>
        <begin position="113"/>
        <end position="135"/>
    </location>
</feature>
<reference evidence="9 10" key="1">
    <citation type="journal article" date="2003" name="Int. J. Syst. Evol. Microbiol.">
        <title>Bacillus nealsonii sp. nov., isolated from a spacecraft-assembly facility, whose spores are gamma-radiation resistant.</title>
        <authorList>
            <person name="Venkateswaran K."/>
            <person name="Kempf M."/>
            <person name="Chen F."/>
            <person name="Satomi M."/>
            <person name="Nicholson W."/>
            <person name="Kern R."/>
        </authorList>
    </citation>
    <scope>NUCLEOTIDE SEQUENCE [LARGE SCALE GENOMIC DNA]</scope>
    <source>
        <strain evidence="9 10">FO-92</strain>
    </source>
</reference>
<feature type="transmembrane region" description="Helical" evidence="8">
    <location>
        <begin position="54"/>
        <end position="74"/>
    </location>
</feature>
<keyword evidence="7 8" id="KW-0472">Membrane</keyword>
<proteinExistence type="inferred from homology"/>
<dbReference type="GO" id="GO:0005886">
    <property type="term" value="C:plasma membrane"/>
    <property type="evidence" value="ECO:0007669"/>
    <property type="project" value="UniProtKB-SubCell"/>
</dbReference>
<feature type="transmembrane region" description="Helical" evidence="8">
    <location>
        <begin position="275"/>
        <end position="293"/>
    </location>
</feature>
<feature type="transmembrane region" description="Helical" evidence="8">
    <location>
        <begin position="147"/>
        <end position="169"/>
    </location>
</feature>
<dbReference type="Proteomes" id="UP000233375">
    <property type="component" value="Unassembled WGS sequence"/>
</dbReference>
<name>A0A2N0YWV7_9BACI</name>
<dbReference type="FunFam" id="1.10.3470.10:FF:000001">
    <property type="entry name" value="Vitamin B12 ABC transporter permease BtuC"/>
    <property type="match status" value="1"/>
</dbReference>
<dbReference type="InterPro" id="IPR000522">
    <property type="entry name" value="ABC_transptr_permease_BtuC"/>
</dbReference>
<keyword evidence="10" id="KW-1185">Reference proteome</keyword>
<dbReference type="EMBL" id="PISE01000064">
    <property type="protein sequence ID" value="PKG21741.1"/>
    <property type="molecule type" value="Genomic_DNA"/>
</dbReference>
<accession>A0A2N0YWV7</accession>
<dbReference type="SUPFAM" id="SSF81345">
    <property type="entry name" value="ABC transporter involved in vitamin B12 uptake, BtuC"/>
    <property type="match status" value="1"/>
</dbReference>
<evidence type="ECO:0000256" key="6">
    <source>
        <dbReference type="ARBA" id="ARBA00022989"/>
    </source>
</evidence>
<evidence type="ECO:0000256" key="2">
    <source>
        <dbReference type="ARBA" id="ARBA00007935"/>
    </source>
</evidence>
<evidence type="ECO:0000256" key="3">
    <source>
        <dbReference type="ARBA" id="ARBA00022448"/>
    </source>
</evidence>
<feature type="transmembrane region" description="Helical" evidence="8">
    <location>
        <begin position="305"/>
        <end position="325"/>
    </location>
</feature>
<keyword evidence="3" id="KW-0813">Transport</keyword>
<dbReference type="OrthoDB" id="9811721at2"/>